<gene>
    <name evidence="1" type="ORF">GCM10009117_07110</name>
</gene>
<protein>
    <recommendedName>
        <fullName evidence="3">Lipoprotein</fullName>
    </recommendedName>
</protein>
<organism evidence="1 2">
    <name type="scientific">Gangjinia marincola</name>
    <dbReference type="NCBI Taxonomy" id="578463"/>
    <lineage>
        <taxon>Bacteria</taxon>
        <taxon>Pseudomonadati</taxon>
        <taxon>Bacteroidota</taxon>
        <taxon>Flavobacteriia</taxon>
        <taxon>Flavobacteriales</taxon>
        <taxon>Flavobacteriaceae</taxon>
        <taxon>Gangjinia</taxon>
    </lineage>
</organism>
<keyword evidence="2" id="KW-1185">Reference proteome</keyword>
<reference evidence="2" key="1">
    <citation type="journal article" date="2019" name="Int. J. Syst. Evol. Microbiol.">
        <title>The Global Catalogue of Microorganisms (GCM) 10K type strain sequencing project: providing services to taxonomists for standard genome sequencing and annotation.</title>
        <authorList>
            <consortium name="The Broad Institute Genomics Platform"/>
            <consortium name="The Broad Institute Genome Sequencing Center for Infectious Disease"/>
            <person name="Wu L."/>
            <person name="Ma J."/>
        </authorList>
    </citation>
    <scope>NUCLEOTIDE SEQUENCE [LARGE SCALE GENOMIC DNA]</scope>
    <source>
        <strain evidence="2">JCM 16082</strain>
    </source>
</reference>
<comment type="caution">
    <text evidence="1">The sequence shown here is derived from an EMBL/GenBank/DDBJ whole genome shotgun (WGS) entry which is preliminary data.</text>
</comment>
<name>A0ABP3XQI3_9FLAO</name>
<proteinExistence type="predicted"/>
<dbReference type="PROSITE" id="PS51257">
    <property type="entry name" value="PROKAR_LIPOPROTEIN"/>
    <property type="match status" value="1"/>
</dbReference>
<evidence type="ECO:0008006" key="3">
    <source>
        <dbReference type="Google" id="ProtNLM"/>
    </source>
</evidence>
<accession>A0ABP3XQI3</accession>
<dbReference type="RefSeq" id="WP_343763928.1">
    <property type="nucleotide sequence ID" value="NZ_BAAAFG010000002.1"/>
</dbReference>
<evidence type="ECO:0000313" key="1">
    <source>
        <dbReference type="EMBL" id="GAA0871565.1"/>
    </source>
</evidence>
<sequence length="153" mass="18171">MRYSNNGLVILFILLASCVFKNNDEKFDIYGFEKIDTPLLIYCYDGNVSKLHDSIKAKVINKIVKSFKQERDISIYTYTRIEGQRDFAEIFDGMEENLDYYIDVNKDKKDRLIFNYFYRVGDSNFRRYYGASIMDGNDRDYFVSILELHGFCQ</sequence>
<evidence type="ECO:0000313" key="2">
    <source>
        <dbReference type="Proteomes" id="UP001500507"/>
    </source>
</evidence>
<dbReference type="Proteomes" id="UP001500507">
    <property type="component" value="Unassembled WGS sequence"/>
</dbReference>
<dbReference type="EMBL" id="BAAAFG010000002">
    <property type="protein sequence ID" value="GAA0871565.1"/>
    <property type="molecule type" value="Genomic_DNA"/>
</dbReference>